<dbReference type="GO" id="GO:0004602">
    <property type="term" value="F:glutathione peroxidase activity"/>
    <property type="evidence" value="ECO:0007669"/>
    <property type="project" value="TreeGrafter"/>
</dbReference>
<feature type="transmembrane region" description="Helical" evidence="5">
    <location>
        <begin position="12"/>
        <end position="31"/>
    </location>
</feature>
<name>A0AAN9YUA4_9PEZI</name>
<evidence type="ECO:0000256" key="5">
    <source>
        <dbReference type="SAM" id="Phobius"/>
    </source>
</evidence>
<dbReference type="GO" id="GO:0005783">
    <property type="term" value="C:endoplasmic reticulum"/>
    <property type="evidence" value="ECO:0007669"/>
    <property type="project" value="TreeGrafter"/>
</dbReference>
<keyword evidence="3 5" id="KW-1133">Transmembrane helix</keyword>
<dbReference type="InterPro" id="IPR050997">
    <property type="entry name" value="MAPEG"/>
</dbReference>
<proteinExistence type="predicted"/>
<evidence type="ECO:0000313" key="7">
    <source>
        <dbReference type="Proteomes" id="UP001320420"/>
    </source>
</evidence>
<dbReference type="Pfam" id="PF01124">
    <property type="entry name" value="MAPEG"/>
    <property type="match status" value="1"/>
</dbReference>
<protein>
    <recommendedName>
        <fullName evidence="8">Microsomal glutathione S-transferase 3</fullName>
    </recommendedName>
</protein>
<accession>A0AAN9YUA4</accession>
<reference evidence="6 7" key="1">
    <citation type="submission" date="2024-02" db="EMBL/GenBank/DDBJ databases">
        <title>De novo assembly and annotation of 12 fungi associated with fruit tree decline syndrome in Ontario, Canada.</title>
        <authorList>
            <person name="Sulman M."/>
            <person name="Ellouze W."/>
            <person name="Ilyukhin E."/>
        </authorList>
    </citation>
    <scope>NUCLEOTIDE SEQUENCE [LARGE SCALE GENOMIC DNA]</scope>
    <source>
        <strain evidence="6 7">M11/M66-122</strain>
    </source>
</reference>
<dbReference type="SUPFAM" id="SSF161084">
    <property type="entry name" value="MAPEG domain-like"/>
    <property type="match status" value="1"/>
</dbReference>
<evidence type="ECO:0000256" key="2">
    <source>
        <dbReference type="ARBA" id="ARBA00022692"/>
    </source>
</evidence>
<evidence type="ECO:0000256" key="4">
    <source>
        <dbReference type="ARBA" id="ARBA00023136"/>
    </source>
</evidence>
<evidence type="ECO:0000313" key="6">
    <source>
        <dbReference type="EMBL" id="KAK7754877.1"/>
    </source>
</evidence>
<dbReference type="GO" id="GO:0005635">
    <property type="term" value="C:nuclear envelope"/>
    <property type="evidence" value="ECO:0007669"/>
    <property type="project" value="TreeGrafter"/>
</dbReference>
<dbReference type="PANTHER" id="PTHR10250:SF26">
    <property type="entry name" value="GLUTATHIONE S-TRANSFERASE 3, MITOCHONDRIAL"/>
    <property type="match status" value="1"/>
</dbReference>
<comment type="subcellular location">
    <subcellularLocation>
        <location evidence="1">Membrane</location>
        <topology evidence="1">Multi-pass membrane protein</topology>
    </subcellularLocation>
</comment>
<feature type="transmembrane region" description="Helical" evidence="5">
    <location>
        <begin position="77"/>
        <end position="103"/>
    </location>
</feature>
<keyword evidence="7" id="KW-1185">Reference proteome</keyword>
<dbReference type="Gene3D" id="1.20.120.550">
    <property type="entry name" value="Membrane associated eicosanoid/glutathione metabolism-like domain"/>
    <property type="match status" value="1"/>
</dbReference>
<gene>
    <name evidence="6" type="ORF">SLS62_003191</name>
</gene>
<evidence type="ECO:0008006" key="8">
    <source>
        <dbReference type="Google" id="ProtNLM"/>
    </source>
</evidence>
<dbReference type="GO" id="GO:0004364">
    <property type="term" value="F:glutathione transferase activity"/>
    <property type="evidence" value="ECO:0007669"/>
    <property type="project" value="TreeGrafter"/>
</dbReference>
<dbReference type="InterPro" id="IPR001129">
    <property type="entry name" value="Membr-assoc_MAPEG"/>
</dbReference>
<keyword evidence="2 5" id="KW-0812">Transmembrane</keyword>
<feature type="transmembrane region" description="Helical" evidence="5">
    <location>
        <begin position="123"/>
        <end position="148"/>
    </location>
</feature>
<dbReference type="AlphaFoldDB" id="A0AAN9YUA4"/>
<dbReference type="Proteomes" id="UP001320420">
    <property type="component" value="Unassembled WGS sequence"/>
</dbReference>
<dbReference type="PANTHER" id="PTHR10250">
    <property type="entry name" value="MICROSOMAL GLUTATHIONE S-TRANSFERASE"/>
    <property type="match status" value="1"/>
</dbReference>
<keyword evidence="4 5" id="KW-0472">Membrane</keyword>
<organism evidence="6 7">
    <name type="scientific">Diatrype stigma</name>
    <dbReference type="NCBI Taxonomy" id="117547"/>
    <lineage>
        <taxon>Eukaryota</taxon>
        <taxon>Fungi</taxon>
        <taxon>Dikarya</taxon>
        <taxon>Ascomycota</taxon>
        <taxon>Pezizomycotina</taxon>
        <taxon>Sordariomycetes</taxon>
        <taxon>Xylariomycetidae</taxon>
        <taxon>Xylariales</taxon>
        <taxon>Diatrypaceae</taxon>
        <taxon>Diatrype</taxon>
    </lineage>
</organism>
<evidence type="ECO:0000256" key="3">
    <source>
        <dbReference type="ARBA" id="ARBA00022989"/>
    </source>
</evidence>
<comment type="caution">
    <text evidence="6">The sequence shown here is derived from an EMBL/GenBank/DDBJ whole genome shotgun (WGS) entry which is preliminary data.</text>
</comment>
<evidence type="ECO:0000256" key="1">
    <source>
        <dbReference type="ARBA" id="ARBA00004141"/>
    </source>
</evidence>
<dbReference type="InterPro" id="IPR023352">
    <property type="entry name" value="MAPEG-like_dom_sf"/>
</dbReference>
<dbReference type="EMBL" id="JAKJXP020000017">
    <property type="protein sequence ID" value="KAK7754877.1"/>
    <property type="molecule type" value="Genomic_DNA"/>
</dbReference>
<dbReference type="GO" id="GO:0016020">
    <property type="term" value="C:membrane"/>
    <property type="evidence" value="ECO:0007669"/>
    <property type="project" value="UniProtKB-SubCell"/>
</dbReference>
<sequence>MPGLLLEVPAEYGYTLAVVASTFLLNTCHMLKTSGARRVAKIPYPHSYATAEQADKDPKAFAFNCAQRAHANYIENVTTFTVSLLVTSLAFPRAGAALGAVWVAGRFMYLVGYTSSAGPKGRLLGFVTSAVCQVALGFMGLVSAVKFLPAW</sequence>